<keyword evidence="9 11" id="KW-0539">Nucleus</keyword>
<keyword evidence="8 11" id="KW-0238">DNA-binding</keyword>
<evidence type="ECO:0000256" key="2">
    <source>
        <dbReference type="ARBA" id="ARBA00004603"/>
    </source>
</evidence>
<dbReference type="GO" id="GO:0003677">
    <property type="term" value="F:DNA binding"/>
    <property type="evidence" value="ECO:0007669"/>
    <property type="project" value="UniProtKB-UniRule"/>
</dbReference>
<keyword evidence="5" id="KW-0547">Nucleotide-binding</keyword>
<comment type="subcellular location">
    <subcellularLocation>
        <location evidence="2">Late endosome</location>
    </subcellularLocation>
    <subcellularLocation>
        <location evidence="1">Nucleus</location>
    </subcellularLocation>
</comment>
<dbReference type="GO" id="GO:0008796">
    <property type="term" value="F:bis(5'-nucleosyl)-tetraphosphatase activity"/>
    <property type="evidence" value="ECO:0007669"/>
    <property type="project" value="InterPro"/>
</dbReference>
<feature type="region of interest" description="Disordered" evidence="13">
    <location>
        <begin position="439"/>
        <end position="465"/>
    </location>
</feature>
<reference evidence="16" key="1">
    <citation type="journal article" date="2020" name="J Insects Food Feed">
        <title>The yellow mealworm (Tenebrio molitor) genome: a resource for the emerging insects as food and feed industry.</title>
        <authorList>
            <person name="Eriksson T."/>
            <person name="Andere A."/>
            <person name="Kelstrup H."/>
            <person name="Emery V."/>
            <person name="Picard C."/>
        </authorList>
    </citation>
    <scope>NUCLEOTIDE SEQUENCE</scope>
    <source>
        <strain evidence="16">Stoneville</strain>
        <tissue evidence="16">Whole head</tissue>
    </source>
</reference>
<evidence type="ECO:0000256" key="7">
    <source>
        <dbReference type="ARBA" id="ARBA00023054"/>
    </source>
</evidence>
<feature type="domain" description="HMG box" evidence="14">
    <location>
        <begin position="572"/>
        <end position="640"/>
    </location>
</feature>
<feature type="region of interest" description="Disordered" evidence="13">
    <location>
        <begin position="1214"/>
        <end position="1233"/>
    </location>
</feature>
<dbReference type="SUPFAM" id="SSF47095">
    <property type="entry name" value="HMG-box"/>
    <property type="match status" value="4"/>
</dbReference>
<feature type="domain" description="Nudix hydrolase" evidence="15">
    <location>
        <begin position="58"/>
        <end position="191"/>
    </location>
</feature>
<dbReference type="InterPro" id="IPR000086">
    <property type="entry name" value="NUDIX_hydrolase_dom"/>
</dbReference>
<dbReference type="GO" id="GO:0000166">
    <property type="term" value="F:nucleotide binding"/>
    <property type="evidence" value="ECO:0007669"/>
    <property type="project" value="UniProtKB-KW"/>
</dbReference>
<organism evidence="16 17">
    <name type="scientific">Tenebrio molitor</name>
    <name type="common">Yellow mealworm beetle</name>
    <dbReference type="NCBI Taxonomy" id="7067"/>
    <lineage>
        <taxon>Eukaryota</taxon>
        <taxon>Metazoa</taxon>
        <taxon>Ecdysozoa</taxon>
        <taxon>Arthropoda</taxon>
        <taxon>Hexapoda</taxon>
        <taxon>Insecta</taxon>
        <taxon>Pterygota</taxon>
        <taxon>Neoptera</taxon>
        <taxon>Endopterygota</taxon>
        <taxon>Coleoptera</taxon>
        <taxon>Polyphaga</taxon>
        <taxon>Cucujiformia</taxon>
        <taxon>Tenebrionidae</taxon>
        <taxon>Tenebrio</taxon>
    </lineage>
</organism>
<evidence type="ECO:0000313" key="17">
    <source>
        <dbReference type="Proteomes" id="UP000719412"/>
    </source>
</evidence>
<feature type="coiled-coil region" evidence="12">
    <location>
        <begin position="888"/>
        <end position="915"/>
    </location>
</feature>
<dbReference type="Gene3D" id="1.10.30.10">
    <property type="entry name" value="High mobility group box domain"/>
    <property type="match status" value="3"/>
</dbReference>
<dbReference type="Proteomes" id="UP000719412">
    <property type="component" value="Unassembled WGS sequence"/>
</dbReference>
<name>A0A8J6HF26_TENMO</name>
<dbReference type="InterPro" id="IPR015797">
    <property type="entry name" value="NUDIX_hydrolase-like_dom_sf"/>
</dbReference>
<evidence type="ECO:0000259" key="15">
    <source>
        <dbReference type="PROSITE" id="PS51462"/>
    </source>
</evidence>
<feature type="region of interest" description="Disordered" evidence="13">
    <location>
        <begin position="836"/>
        <end position="865"/>
    </location>
</feature>
<evidence type="ECO:0000256" key="9">
    <source>
        <dbReference type="ARBA" id="ARBA00023242"/>
    </source>
</evidence>
<accession>A0A8J6HF26</accession>
<comment type="caution">
    <text evidence="16">The sequence shown here is derived from an EMBL/GenBank/DDBJ whole genome shotgun (WGS) entry which is preliminary data.</text>
</comment>
<dbReference type="InterPro" id="IPR036910">
    <property type="entry name" value="HMG_box_dom_sf"/>
</dbReference>
<evidence type="ECO:0000256" key="4">
    <source>
        <dbReference type="ARBA" id="ARBA00018911"/>
    </source>
</evidence>
<sequence length="1303" mass="151005">MSALEDVQNQKSFQYLFEVETVAQDILTDKETKLDLSNARNKFREALRALEGSEDRRTWMQMGSVYIERPTRECKEILKTELANADKDIQELDKRHVDPGETEMATAIRETVEESGLKKGDLKIYEDVKRILNYKVKGKPKVVTYWLAELVNPQAKVKLSEEHQDYKWLNIDEACVYGKYPDLQEALKYFDNYILELMSFFGKMFGKKEEKAPSTGEAIQKLKETEDMLIKKQEYLEAKIDQEVVIAKKNASKNKRAAIQALKRKKRYEKQLQQIDGTLSTIEVQREALEGANTNTAVLKTMKNAADALKNAHLNMDVDEVHNMMDDIADQQDLSNEISNAISNPIGFGEDMDEDELEKELEALEEEAMEEHLFKVPHPHELPAVPTGEIAKPKPSSEGVGLCSVVATLLENLKTNVNRGRVVVSDWCEKNFLSAKMPKRRNLDSEEPSKRKRLKSVSDKEQNGDNVNLTKQAKKFQKENIRWSDSDILELLQKIEENIPRDDSLSHSSRLEKLNWANITVKTYSVKECQEVWTHLYRQVRKFRFLSEVVVDAKELVKAAKSTSAPKHPDRPKQPYNSFMFYMENKRQEVMKEYPTLAPNDVVRKMAQLFKKLPPQEREVYEEKAKAARLEYAEKMRVFYEKYPEVLKKRLGKGKSVQAEPGQGPPEKPKTPFELYAQVEAEKEESDELKLSVDHRELWEELPETDKMFWIRWAEERYTKYLKDLKEYLKVHPEYQPEKIRPVLSKKERMLKDRCSGRPQRPPRTAYHLFTKMMLESDKVQGLNSRHVVNYSAEKWKACTETEKREYKTRVDQMWTIYYARLEDYLMTLPAEERNRVREEENARRIESKTTKEASKGKLKKPQAPPTTEYKYFVSLYKGKEDPAQVWNGMADEEKKVYEEELQRERREYIKVYEEFLKSLSREELEKLGEGLGDRYTSSELHKANQNCCELRTCFIDESTPRRRTKLEASIYKPVPDVCSRKMSFFKKVFGEKAKPAPTLPQAIRRLKLTQDVLLKRQAALEDKIKKEIATARKNASTNKKRKPLKKKRFERQLQQLDGALTTLEAQLEILESANTNTLAVASMEKASKALKATQKDLDVAKVEQILDEMAAQREVAGEIADAISQPVGFEDDFDEDELERELQELEDLEDSSVDRLLPTVPQEDIKDKAVKSKLREASPTAADGKPDFPFSGGWYESMRADLRVSDAAKFSLRSGQQSANKSEKERNCDRNLPIREANTNKLVGEKSVLDLRIISSQWVTPTRHPICYKFFIIKVIHVISYTVHVATRKCSRTALKLPHKEV</sequence>
<dbReference type="SUPFAM" id="SSF55811">
    <property type="entry name" value="Nudix"/>
    <property type="match status" value="1"/>
</dbReference>
<reference evidence="16" key="2">
    <citation type="submission" date="2021-08" db="EMBL/GenBank/DDBJ databases">
        <authorList>
            <person name="Eriksson T."/>
        </authorList>
    </citation>
    <scope>NUCLEOTIDE SEQUENCE</scope>
    <source>
        <strain evidence="16">Stoneville</strain>
        <tissue evidence="16">Whole head</tissue>
    </source>
</reference>
<dbReference type="PANTHER" id="PTHR46318">
    <property type="entry name" value="UPSTREAM BINDING TRANSCRIPTION FACTOR"/>
    <property type="match status" value="1"/>
</dbReference>
<dbReference type="CDD" id="cd03428">
    <property type="entry name" value="NUDIX_Ap4A_Nudt2"/>
    <property type="match status" value="1"/>
</dbReference>
<dbReference type="Pfam" id="PF00293">
    <property type="entry name" value="NUDIX"/>
    <property type="match status" value="1"/>
</dbReference>
<dbReference type="InterPro" id="IPR051762">
    <property type="entry name" value="UBF1"/>
</dbReference>
<evidence type="ECO:0000313" key="16">
    <source>
        <dbReference type="EMBL" id="KAH0813569.1"/>
    </source>
</evidence>
<evidence type="ECO:0000256" key="3">
    <source>
        <dbReference type="ARBA" id="ARBA00006190"/>
    </source>
</evidence>
<dbReference type="Pfam" id="PF00505">
    <property type="entry name" value="HMG_box"/>
    <property type="match status" value="1"/>
</dbReference>
<dbReference type="GO" id="GO:0005634">
    <property type="term" value="C:nucleus"/>
    <property type="evidence" value="ECO:0007669"/>
    <property type="project" value="UniProtKB-SubCell"/>
</dbReference>
<dbReference type="CDD" id="cd00084">
    <property type="entry name" value="HMG-box_SF"/>
    <property type="match status" value="1"/>
</dbReference>
<dbReference type="Gene3D" id="1.10.287.1060">
    <property type="entry name" value="ESAT-6-like"/>
    <property type="match status" value="2"/>
</dbReference>
<dbReference type="EMBL" id="JABDTM020025158">
    <property type="protein sequence ID" value="KAH0813569.1"/>
    <property type="molecule type" value="Genomic_DNA"/>
</dbReference>
<dbReference type="InterPro" id="IPR005024">
    <property type="entry name" value="Snf7_fam"/>
</dbReference>
<proteinExistence type="inferred from homology"/>
<feature type="DNA-binding region" description="HMG box" evidence="11">
    <location>
        <begin position="666"/>
        <end position="729"/>
    </location>
</feature>
<dbReference type="SMART" id="SM00398">
    <property type="entry name" value="HMG"/>
    <property type="match status" value="3"/>
</dbReference>
<dbReference type="Gene3D" id="3.90.79.10">
    <property type="entry name" value="Nucleoside Triphosphate Pyrophosphohydrolase"/>
    <property type="match status" value="1"/>
</dbReference>
<keyword evidence="17" id="KW-1185">Reference proteome</keyword>
<dbReference type="PANTHER" id="PTHR46318:SF3">
    <property type="entry name" value="UPSTREAM BINDING TRANSCRIPTION FACTOR"/>
    <property type="match status" value="1"/>
</dbReference>
<gene>
    <name evidence="16" type="ORF">GEV33_009223</name>
</gene>
<evidence type="ECO:0000256" key="13">
    <source>
        <dbReference type="SAM" id="MobiDB-lite"/>
    </source>
</evidence>
<evidence type="ECO:0000256" key="5">
    <source>
        <dbReference type="ARBA" id="ARBA00022741"/>
    </source>
</evidence>
<dbReference type="PROSITE" id="PS50118">
    <property type="entry name" value="HMG_BOX_2"/>
    <property type="match status" value="3"/>
</dbReference>
<evidence type="ECO:0000256" key="10">
    <source>
        <dbReference type="ARBA" id="ARBA00032644"/>
    </source>
</evidence>
<evidence type="ECO:0000256" key="6">
    <source>
        <dbReference type="ARBA" id="ARBA00022753"/>
    </source>
</evidence>
<evidence type="ECO:0000259" key="14">
    <source>
        <dbReference type="PROSITE" id="PS50118"/>
    </source>
</evidence>
<keyword evidence="7 12" id="KW-0175">Coiled coil</keyword>
<dbReference type="FunFam" id="1.10.287.1060:FF:000001">
    <property type="entry name" value="Charged multivesicular body protein 4b"/>
    <property type="match status" value="1"/>
</dbReference>
<dbReference type="PRINTS" id="PR01405">
    <property type="entry name" value="TETRPHPHTASE"/>
</dbReference>
<evidence type="ECO:0000256" key="12">
    <source>
        <dbReference type="SAM" id="Coils"/>
    </source>
</evidence>
<comment type="similarity">
    <text evidence="3">Belongs to the SNF7 family.</text>
</comment>
<dbReference type="PROSITE" id="PS51462">
    <property type="entry name" value="NUDIX"/>
    <property type="match status" value="1"/>
</dbReference>
<dbReference type="InterPro" id="IPR003565">
    <property type="entry name" value="Tetra_PHTase"/>
</dbReference>
<dbReference type="CDD" id="cd22860">
    <property type="entry name" value="PDRG1"/>
    <property type="match status" value="1"/>
</dbReference>
<evidence type="ECO:0000256" key="8">
    <source>
        <dbReference type="ARBA" id="ARBA00023125"/>
    </source>
</evidence>
<feature type="region of interest" description="Disordered" evidence="13">
    <location>
        <begin position="652"/>
        <end position="671"/>
    </location>
</feature>
<dbReference type="Gene3D" id="6.10.250.1710">
    <property type="match status" value="2"/>
</dbReference>
<feature type="domain" description="HMG box" evidence="14">
    <location>
        <begin position="666"/>
        <end position="729"/>
    </location>
</feature>
<keyword evidence="6" id="KW-0967">Endosome</keyword>
<feature type="compositionally biased region" description="Basic and acidic residues" evidence="13">
    <location>
        <begin position="836"/>
        <end position="856"/>
    </location>
</feature>
<evidence type="ECO:0000256" key="1">
    <source>
        <dbReference type="ARBA" id="ARBA00004123"/>
    </source>
</evidence>
<feature type="DNA-binding region" description="HMG box" evidence="11">
    <location>
        <begin position="572"/>
        <end position="640"/>
    </location>
</feature>
<feature type="DNA-binding region" description="HMG box" evidence="11">
    <location>
        <begin position="760"/>
        <end position="826"/>
    </location>
</feature>
<dbReference type="GO" id="GO:0007034">
    <property type="term" value="P:vacuolar transport"/>
    <property type="evidence" value="ECO:0007669"/>
    <property type="project" value="InterPro"/>
</dbReference>
<feature type="domain" description="HMG box" evidence="14">
    <location>
        <begin position="760"/>
        <end position="826"/>
    </location>
</feature>
<dbReference type="Pfam" id="PF03357">
    <property type="entry name" value="Snf7"/>
    <property type="match status" value="2"/>
</dbReference>
<evidence type="ECO:0000256" key="11">
    <source>
        <dbReference type="PROSITE-ProRule" id="PRU00267"/>
    </source>
</evidence>
<feature type="compositionally biased region" description="Basic and acidic residues" evidence="13">
    <location>
        <begin position="1222"/>
        <end position="1233"/>
    </location>
</feature>
<feature type="coiled-coil region" evidence="12">
    <location>
        <begin position="36"/>
        <end position="95"/>
    </location>
</feature>
<protein>
    <recommendedName>
        <fullName evidence="4">Bis(5'-nucleosyl)-tetraphosphatase [asymmetrical]</fullName>
    </recommendedName>
    <alternativeName>
        <fullName evidence="10">Diadenosine 5',5'''-P1,P4-tetraphosphate asymmetrical hydrolase</fullName>
    </alternativeName>
</protein>
<feature type="coiled-coil region" evidence="12">
    <location>
        <begin position="1047"/>
        <end position="1104"/>
    </location>
</feature>
<dbReference type="InterPro" id="IPR009071">
    <property type="entry name" value="HMG_box_dom"/>
</dbReference>
<dbReference type="GO" id="GO:0005770">
    <property type="term" value="C:late endosome"/>
    <property type="evidence" value="ECO:0007669"/>
    <property type="project" value="UniProtKB-SubCell"/>
</dbReference>